<name>A0A8D8NXT9_CULPI</name>
<feature type="region of interest" description="Disordered" evidence="1">
    <location>
        <begin position="33"/>
        <end position="56"/>
    </location>
</feature>
<accession>A0A8D8NXT9</accession>
<sequence>MVGRKKRCCKSCCYLKNVASSNPWSTTRLRVSTTMIRKSRSSSRCPRLRPISSQRLPSLPPSIAKSWPLMQCSRIRKPLSGTQQSVNPTCTPWVTSVPTESLARSFRRLVVHAKP</sequence>
<reference evidence="2" key="1">
    <citation type="submission" date="2021-05" db="EMBL/GenBank/DDBJ databases">
        <authorList>
            <person name="Alioto T."/>
            <person name="Alioto T."/>
            <person name="Gomez Garrido J."/>
        </authorList>
    </citation>
    <scope>NUCLEOTIDE SEQUENCE</scope>
</reference>
<dbReference type="EMBL" id="HBUE01043484">
    <property type="protein sequence ID" value="CAG6461666.1"/>
    <property type="molecule type" value="Transcribed_RNA"/>
</dbReference>
<evidence type="ECO:0000313" key="2">
    <source>
        <dbReference type="EMBL" id="CAG6581439.1"/>
    </source>
</evidence>
<protein>
    <submittedName>
        <fullName evidence="2">(northern house mosquito) hypothetical protein</fullName>
    </submittedName>
</protein>
<proteinExistence type="predicted"/>
<dbReference type="EMBL" id="HBUE01200526">
    <property type="protein sequence ID" value="CAG6529649.1"/>
    <property type="molecule type" value="Transcribed_RNA"/>
</dbReference>
<dbReference type="AlphaFoldDB" id="A0A8D8NXT9"/>
<evidence type="ECO:0000256" key="1">
    <source>
        <dbReference type="SAM" id="MobiDB-lite"/>
    </source>
</evidence>
<dbReference type="EMBL" id="HBUE01306687">
    <property type="protein sequence ID" value="CAG6581439.1"/>
    <property type="molecule type" value="Transcribed_RNA"/>
</dbReference>
<feature type="compositionally biased region" description="Low complexity" evidence="1">
    <location>
        <begin position="42"/>
        <end position="53"/>
    </location>
</feature>
<organism evidence="2">
    <name type="scientific">Culex pipiens</name>
    <name type="common">House mosquito</name>
    <dbReference type="NCBI Taxonomy" id="7175"/>
    <lineage>
        <taxon>Eukaryota</taxon>
        <taxon>Metazoa</taxon>
        <taxon>Ecdysozoa</taxon>
        <taxon>Arthropoda</taxon>
        <taxon>Hexapoda</taxon>
        <taxon>Insecta</taxon>
        <taxon>Pterygota</taxon>
        <taxon>Neoptera</taxon>
        <taxon>Endopterygota</taxon>
        <taxon>Diptera</taxon>
        <taxon>Nematocera</taxon>
        <taxon>Culicoidea</taxon>
        <taxon>Culicidae</taxon>
        <taxon>Culicinae</taxon>
        <taxon>Culicini</taxon>
        <taxon>Culex</taxon>
        <taxon>Culex</taxon>
    </lineage>
</organism>